<organism evidence="3">
    <name type="scientific">Granulicella tundricola (strain ATCC BAA-1859 / DSM 23138 / MP5ACTX9)</name>
    <dbReference type="NCBI Taxonomy" id="1198114"/>
    <lineage>
        <taxon>Bacteria</taxon>
        <taxon>Pseudomonadati</taxon>
        <taxon>Acidobacteriota</taxon>
        <taxon>Terriglobia</taxon>
        <taxon>Terriglobales</taxon>
        <taxon>Acidobacteriaceae</taxon>
        <taxon>Granulicella</taxon>
    </lineage>
</organism>
<evidence type="ECO:0000313" key="3">
    <source>
        <dbReference type="Proteomes" id="UP000000343"/>
    </source>
</evidence>
<protein>
    <submittedName>
        <fullName evidence="2">Uncharacterized protein</fullName>
    </submittedName>
</protein>
<reference evidence="3" key="1">
    <citation type="submission" date="2011-01" db="EMBL/GenBank/DDBJ databases">
        <title>Complete sequence of plasmid2 of Acidobacterium sp. MP5ACTX9.</title>
        <authorList>
            <consortium name="US DOE Joint Genome Institute"/>
            <person name="Lucas S."/>
            <person name="Copeland A."/>
            <person name="Lapidus A."/>
            <person name="Cheng J.-F."/>
            <person name="Goodwin L."/>
            <person name="Pitluck S."/>
            <person name="Teshima H."/>
            <person name="Detter J.C."/>
            <person name="Han C."/>
            <person name="Tapia R."/>
            <person name="Land M."/>
            <person name="Hauser L."/>
            <person name="Kyrpides N."/>
            <person name="Ivanova N."/>
            <person name="Ovchinnikova G."/>
            <person name="Pagani I."/>
            <person name="Rawat S.R."/>
            <person name="Mannisto M."/>
            <person name="Haggblom M.M."/>
            <person name="Woyke T."/>
        </authorList>
    </citation>
    <scope>NUCLEOTIDE SEQUENCE [LARGE SCALE GENOMIC DNA]</scope>
    <source>
        <strain evidence="3">MP5ACTX9</strain>
        <plasmid evidence="3">Plasmid pACIX902</plasmid>
    </source>
</reference>
<name>E8X6U5_GRATM</name>
<geneLocation type="plasmid" evidence="2 3">
    <name>pACIX902</name>
</geneLocation>
<sequence>MRHSDPPAVVFAVLIPVLVVFLVFSIIWGLTSLWAWGRRRRLAAFAAAHGLSFQTGPAPITVPQVAHDPPRRLRVQENFLYGSRKGVEVFACDFRSGEGRGSTTMSMVAVRGDLRDTSLLDPKRWQLLPLNGWSFLIPNRDAGPSSRRKIGAAWDLLTAAVVHSDSPENEERETSSTP</sequence>
<keyword evidence="1" id="KW-0472">Membrane</keyword>
<dbReference type="KEGG" id="acm:AciX9_3971"/>
<evidence type="ECO:0000313" key="2">
    <source>
        <dbReference type="EMBL" id="ADW71245.1"/>
    </source>
</evidence>
<proteinExistence type="predicted"/>
<accession>E8X6U5</accession>
<keyword evidence="1" id="KW-1133">Transmembrane helix</keyword>
<dbReference type="RefSeq" id="WP_013582263.1">
    <property type="nucleotide sequence ID" value="NC_015065.1"/>
</dbReference>
<evidence type="ECO:0000256" key="1">
    <source>
        <dbReference type="SAM" id="Phobius"/>
    </source>
</evidence>
<keyword evidence="2" id="KW-0614">Plasmid</keyword>
<dbReference type="Proteomes" id="UP000000343">
    <property type="component" value="Plasmid pACIX902"/>
</dbReference>
<dbReference type="HOGENOM" id="CLU_1649740_0_0_0"/>
<feature type="transmembrane region" description="Helical" evidence="1">
    <location>
        <begin position="12"/>
        <end position="36"/>
    </location>
</feature>
<dbReference type="AlphaFoldDB" id="E8X6U5"/>
<gene>
    <name evidence="2" type="ordered locus">AciX9_3971</name>
</gene>
<keyword evidence="3" id="KW-1185">Reference proteome</keyword>
<keyword evidence="1" id="KW-0812">Transmembrane</keyword>
<dbReference type="EMBL" id="CP002482">
    <property type="protein sequence ID" value="ADW71245.1"/>
    <property type="molecule type" value="Genomic_DNA"/>
</dbReference>